<feature type="transmembrane region" description="Helical" evidence="6">
    <location>
        <begin position="39"/>
        <end position="58"/>
    </location>
</feature>
<feature type="transmembrane region" description="Helical" evidence="6">
    <location>
        <begin position="285"/>
        <end position="304"/>
    </location>
</feature>
<dbReference type="AlphaFoldDB" id="A0A5K7SAK0"/>
<feature type="transmembrane region" description="Helical" evidence="6">
    <location>
        <begin position="78"/>
        <end position="95"/>
    </location>
</feature>
<evidence type="ECO:0000313" key="9">
    <source>
        <dbReference type="Proteomes" id="UP001193389"/>
    </source>
</evidence>
<feature type="transmembrane region" description="Helical" evidence="6">
    <location>
        <begin position="130"/>
        <end position="149"/>
    </location>
</feature>
<dbReference type="PANTHER" id="PTHR32322">
    <property type="entry name" value="INNER MEMBRANE TRANSPORTER"/>
    <property type="match status" value="1"/>
</dbReference>
<dbReference type="KEGG" id="anf:AQPE_2771"/>
<dbReference type="EMBL" id="AP018694">
    <property type="protein sequence ID" value="BBE18608.1"/>
    <property type="molecule type" value="Genomic_DNA"/>
</dbReference>
<proteinExistence type="predicted"/>
<sequence length="320" mass="36221">MSIAKSQKGFDWFLVVIVNFLWATQVPVIRFIGDSLGPVSVAFIPTVLSTILLIPFLWIVNKKQNRTFRWRWKDVKYFIFPGFIGIFMMQFAFTFGSQHTLAANAGIITLTIPVIVAIFSSFMLKEKLNVVRIISFVLAIGGVLLTSMSDVSGANFKEGEFTMGNLVFLFACFCCGYYNTYMKKLIDRGYTEFEILVYCSLAGSIFSLPLLIWVEPFHFDTFLQAGSKAIWGILELTIFVYAVSWLLFLYVLKRMDVTQAILGNYLMPFFIALLGIFLLNESITPLMIVGGAIILISTLLVTVYENKLLGLLKREKVKII</sequence>
<keyword evidence="5 6" id="KW-0472">Membrane</keyword>
<organism evidence="8 9">
    <name type="scientific">Aquipluma nitroreducens</name>
    <dbReference type="NCBI Taxonomy" id="2010828"/>
    <lineage>
        <taxon>Bacteria</taxon>
        <taxon>Pseudomonadati</taxon>
        <taxon>Bacteroidota</taxon>
        <taxon>Bacteroidia</taxon>
        <taxon>Marinilabiliales</taxon>
        <taxon>Prolixibacteraceae</taxon>
        <taxon>Aquipluma</taxon>
    </lineage>
</organism>
<keyword evidence="3 6" id="KW-0812">Transmembrane</keyword>
<evidence type="ECO:0000256" key="6">
    <source>
        <dbReference type="SAM" id="Phobius"/>
    </source>
</evidence>
<keyword evidence="4 6" id="KW-1133">Transmembrane helix</keyword>
<evidence type="ECO:0000256" key="4">
    <source>
        <dbReference type="ARBA" id="ARBA00022989"/>
    </source>
</evidence>
<dbReference type="InterPro" id="IPR000620">
    <property type="entry name" value="EamA_dom"/>
</dbReference>
<evidence type="ECO:0000256" key="2">
    <source>
        <dbReference type="ARBA" id="ARBA00022475"/>
    </source>
</evidence>
<evidence type="ECO:0000259" key="7">
    <source>
        <dbReference type="Pfam" id="PF00892"/>
    </source>
</evidence>
<evidence type="ECO:0000256" key="1">
    <source>
        <dbReference type="ARBA" id="ARBA00004651"/>
    </source>
</evidence>
<evidence type="ECO:0000313" key="8">
    <source>
        <dbReference type="EMBL" id="BBE18608.1"/>
    </source>
</evidence>
<feature type="transmembrane region" description="Helical" evidence="6">
    <location>
        <begin position="229"/>
        <end position="250"/>
    </location>
</feature>
<gene>
    <name evidence="8" type="ORF">AQPE_2771</name>
</gene>
<protein>
    <submittedName>
        <fullName evidence="8">Permease of the drug/metabolite transporter superfamily</fullName>
    </submittedName>
</protein>
<dbReference type="Pfam" id="PF00892">
    <property type="entry name" value="EamA"/>
    <property type="match status" value="2"/>
</dbReference>
<feature type="transmembrane region" description="Helical" evidence="6">
    <location>
        <begin position="12"/>
        <end position="33"/>
    </location>
</feature>
<dbReference type="Proteomes" id="UP001193389">
    <property type="component" value="Chromosome"/>
</dbReference>
<feature type="transmembrane region" description="Helical" evidence="6">
    <location>
        <begin position="161"/>
        <end position="181"/>
    </location>
</feature>
<dbReference type="PANTHER" id="PTHR32322:SF18">
    <property type="entry name" value="S-ADENOSYLMETHIONINE_S-ADENOSYLHOMOCYSTEINE TRANSPORTER"/>
    <property type="match status" value="1"/>
</dbReference>
<feature type="domain" description="EamA" evidence="7">
    <location>
        <begin position="13"/>
        <end position="147"/>
    </location>
</feature>
<keyword evidence="9" id="KW-1185">Reference proteome</keyword>
<comment type="subcellular location">
    <subcellularLocation>
        <location evidence="1">Cell membrane</location>
        <topology evidence="1">Multi-pass membrane protein</topology>
    </subcellularLocation>
</comment>
<dbReference type="InterPro" id="IPR037185">
    <property type="entry name" value="EmrE-like"/>
</dbReference>
<evidence type="ECO:0000256" key="5">
    <source>
        <dbReference type="ARBA" id="ARBA00023136"/>
    </source>
</evidence>
<evidence type="ECO:0000256" key="3">
    <source>
        <dbReference type="ARBA" id="ARBA00022692"/>
    </source>
</evidence>
<dbReference type="GO" id="GO:0005886">
    <property type="term" value="C:plasma membrane"/>
    <property type="evidence" value="ECO:0007669"/>
    <property type="project" value="UniProtKB-SubCell"/>
</dbReference>
<feature type="domain" description="EamA" evidence="7">
    <location>
        <begin position="163"/>
        <end position="302"/>
    </location>
</feature>
<feature type="transmembrane region" description="Helical" evidence="6">
    <location>
        <begin position="262"/>
        <end position="279"/>
    </location>
</feature>
<keyword evidence="2" id="KW-1003">Cell membrane</keyword>
<accession>A0A5K7SAK0</accession>
<feature type="transmembrane region" description="Helical" evidence="6">
    <location>
        <begin position="193"/>
        <end position="214"/>
    </location>
</feature>
<dbReference type="SUPFAM" id="SSF103481">
    <property type="entry name" value="Multidrug resistance efflux transporter EmrE"/>
    <property type="match status" value="2"/>
</dbReference>
<feature type="transmembrane region" description="Helical" evidence="6">
    <location>
        <begin position="101"/>
        <end position="123"/>
    </location>
</feature>
<dbReference type="Gene3D" id="1.10.3730.20">
    <property type="match status" value="1"/>
</dbReference>
<dbReference type="RefSeq" id="WP_318346928.1">
    <property type="nucleotide sequence ID" value="NZ_AP018694.1"/>
</dbReference>
<reference evidence="8" key="1">
    <citation type="journal article" date="2020" name="Int. J. Syst. Evol. Microbiol.">
        <title>Aquipluma nitroreducens gen. nov. sp. nov., a novel facultatively anaerobic bacterium isolated from a freshwater lake.</title>
        <authorList>
            <person name="Watanabe M."/>
            <person name="Kojima H."/>
            <person name="Fukui M."/>
        </authorList>
    </citation>
    <scope>NUCLEOTIDE SEQUENCE</scope>
    <source>
        <strain evidence="8">MeG22</strain>
    </source>
</reference>
<dbReference type="InterPro" id="IPR050638">
    <property type="entry name" value="AA-Vitamin_Transporters"/>
</dbReference>
<name>A0A5K7SAK0_9BACT</name>